<dbReference type="GO" id="GO:0046872">
    <property type="term" value="F:metal ion binding"/>
    <property type="evidence" value="ECO:0007669"/>
    <property type="project" value="InterPro"/>
</dbReference>
<dbReference type="Gene3D" id="3.30.70.100">
    <property type="match status" value="1"/>
</dbReference>
<dbReference type="InterPro" id="IPR036163">
    <property type="entry name" value="HMA_dom_sf"/>
</dbReference>
<reference evidence="1 2" key="1">
    <citation type="submission" date="2017-01" db="EMBL/GenBank/DDBJ databases">
        <title>Novel large sulfur bacteria in the metagenomes of groundwater-fed chemosynthetic microbial mats in the Lake Huron basin.</title>
        <authorList>
            <person name="Sharrar A.M."/>
            <person name="Flood B.E."/>
            <person name="Bailey J.V."/>
            <person name="Jones D.S."/>
            <person name="Biddanda B."/>
            <person name="Ruberg S.A."/>
            <person name="Marcus D.N."/>
            <person name="Dick G.J."/>
        </authorList>
    </citation>
    <scope>NUCLEOTIDE SEQUENCE [LARGE SCALE GENOMIC DNA]</scope>
    <source>
        <strain evidence="1">A8</strain>
    </source>
</reference>
<accession>A0A1Y1QBQ8</accession>
<protein>
    <submittedName>
        <fullName evidence="1">Uncharacterized protein</fullName>
    </submittedName>
</protein>
<sequence>MNTYNAAAVVLHIDEILSSSEMRTLERKLIQARGVQSAQVSERAQHLLVVKYDPQHASSFNLLNNIRTSGYHAQLIGGI</sequence>
<dbReference type="EMBL" id="MTEJ01000512">
    <property type="protein sequence ID" value="OQX02162.1"/>
    <property type="molecule type" value="Genomic_DNA"/>
</dbReference>
<organism evidence="1 2">
    <name type="scientific">Thiothrix lacustris</name>
    <dbReference type="NCBI Taxonomy" id="525917"/>
    <lineage>
        <taxon>Bacteria</taxon>
        <taxon>Pseudomonadati</taxon>
        <taxon>Pseudomonadota</taxon>
        <taxon>Gammaproteobacteria</taxon>
        <taxon>Thiotrichales</taxon>
        <taxon>Thiotrichaceae</taxon>
        <taxon>Thiothrix</taxon>
    </lineage>
</organism>
<comment type="caution">
    <text evidence="1">The sequence shown here is derived from an EMBL/GenBank/DDBJ whole genome shotgun (WGS) entry which is preliminary data.</text>
</comment>
<name>A0A1Y1QBQ8_9GAMM</name>
<dbReference type="SUPFAM" id="SSF55008">
    <property type="entry name" value="HMA, heavy metal-associated domain"/>
    <property type="match status" value="1"/>
</dbReference>
<dbReference type="AlphaFoldDB" id="A0A1Y1QBQ8"/>
<dbReference type="Proteomes" id="UP000192491">
    <property type="component" value="Unassembled WGS sequence"/>
</dbReference>
<gene>
    <name evidence="1" type="ORF">BWK73_43635</name>
</gene>
<proteinExistence type="predicted"/>
<evidence type="ECO:0000313" key="1">
    <source>
        <dbReference type="EMBL" id="OQX02162.1"/>
    </source>
</evidence>
<evidence type="ECO:0000313" key="2">
    <source>
        <dbReference type="Proteomes" id="UP000192491"/>
    </source>
</evidence>